<gene>
    <name evidence="3" type="ORF">CEE69_21325</name>
</gene>
<dbReference type="AlphaFoldDB" id="A0A2G1W2Q3"/>
<proteinExistence type="predicted"/>
<name>A0A2G1W2Q3_9BACT</name>
<evidence type="ECO:0000313" key="4">
    <source>
        <dbReference type="Proteomes" id="UP000225740"/>
    </source>
</evidence>
<reference evidence="3 4" key="1">
    <citation type="submission" date="2017-06" db="EMBL/GenBank/DDBJ databases">
        <title>Description of Rhodopirellula bahusiensis sp. nov.</title>
        <authorList>
            <person name="Kizina J."/>
            <person name="Harder J."/>
        </authorList>
    </citation>
    <scope>NUCLEOTIDE SEQUENCE [LARGE SCALE GENOMIC DNA]</scope>
    <source>
        <strain evidence="3 4">SWK21</strain>
    </source>
</reference>
<feature type="transmembrane region" description="Helical" evidence="2">
    <location>
        <begin position="306"/>
        <end position="326"/>
    </location>
</feature>
<dbReference type="GeneID" id="90610523"/>
<feature type="region of interest" description="Disordered" evidence="1">
    <location>
        <begin position="353"/>
        <end position="379"/>
    </location>
</feature>
<organism evidence="3 4">
    <name type="scientific">Rhodopirellula bahusiensis</name>
    <dbReference type="NCBI Taxonomy" id="2014065"/>
    <lineage>
        <taxon>Bacteria</taxon>
        <taxon>Pseudomonadati</taxon>
        <taxon>Planctomycetota</taxon>
        <taxon>Planctomycetia</taxon>
        <taxon>Pirellulales</taxon>
        <taxon>Pirellulaceae</taxon>
        <taxon>Rhodopirellula</taxon>
    </lineage>
</organism>
<keyword evidence="2" id="KW-1133">Transmembrane helix</keyword>
<evidence type="ECO:0000313" key="3">
    <source>
        <dbReference type="EMBL" id="PHQ33275.1"/>
    </source>
</evidence>
<dbReference type="EMBL" id="NIZW01000018">
    <property type="protein sequence ID" value="PHQ33275.1"/>
    <property type="molecule type" value="Genomic_DNA"/>
</dbReference>
<evidence type="ECO:0000256" key="2">
    <source>
        <dbReference type="SAM" id="Phobius"/>
    </source>
</evidence>
<accession>A0A2G1W2Q3</accession>
<dbReference type="Proteomes" id="UP000225740">
    <property type="component" value="Unassembled WGS sequence"/>
</dbReference>
<feature type="compositionally biased region" description="Basic residues" evidence="1">
    <location>
        <begin position="353"/>
        <end position="368"/>
    </location>
</feature>
<sequence>MPSSKRRNTRRAAVGSVLFSAGLFCGTLVAVPKLHRALSSEQTPVEMTCAELVQNGIGESSVVRLTDATIAEPSEEMDFAMLAPDPNAAQALPVGTGMRAWMSGDKVAMAKSTISKTLKHPRSKKLIDQMVRGEVIPRDFVGASMPQPLKLSPGRDIAALALEEVKTTGTLTAFVTEDPTSKWIAKSGDYLGVELPEPFVKSAEMDQYSLHPISQTESVSNASIWIGASAFSMTIGWLLCSSAGWGLWILFCPVAAIVGVFGIPLRSGRGNRVTWMLAFFVGGFSLAAAYGLAFVLGGLGQAQSMWTMQAAGFIAACAGMATWLGIRGSIKTKRSMVLSPGSLDDLILPKKGRAKNAKPSKKQKRAKKSSGTDVDADQYTTTGVRQDALQETLNKNASYSRKYLDPRLSVPANAQASPEAMEHNLLWQKADFEEPLLVEIGRGDAACQATIQVGCQNLVLGMTDELDGQVRLRMISVLEDGHCLVSVDDSYPDLQIGGANEQATLSMYESVKAPKLLAKHLENAADLAEKRSSGLVTLDSNEWRDVVLLTERVLKSVLHDEGHQKWEIYDMTYGRFSYPVQDVRMFEEPSPV</sequence>
<keyword evidence="4" id="KW-1185">Reference proteome</keyword>
<keyword evidence="2" id="KW-0472">Membrane</keyword>
<comment type="caution">
    <text evidence="3">The sequence shown here is derived from an EMBL/GenBank/DDBJ whole genome shotgun (WGS) entry which is preliminary data.</text>
</comment>
<dbReference type="RefSeq" id="WP_099262671.1">
    <property type="nucleotide sequence ID" value="NZ_NIZW01000018.1"/>
</dbReference>
<feature type="transmembrane region" description="Helical" evidence="2">
    <location>
        <begin position="245"/>
        <end position="265"/>
    </location>
</feature>
<feature type="transmembrane region" description="Helical" evidence="2">
    <location>
        <begin position="277"/>
        <end position="300"/>
    </location>
</feature>
<keyword evidence="2" id="KW-0812">Transmembrane</keyword>
<protein>
    <submittedName>
        <fullName evidence="3">Uncharacterized protein</fullName>
    </submittedName>
</protein>
<evidence type="ECO:0000256" key="1">
    <source>
        <dbReference type="SAM" id="MobiDB-lite"/>
    </source>
</evidence>
<dbReference type="OrthoDB" id="236733at2"/>